<keyword evidence="11" id="KW-1185">Reference proteome</keyword>
<keyword evidence="4 9" id="KW-1003">Cell membrane</keyword>
<organism evidence="10 11">
    <name type="scientific">Variimorphobacter saccharofermentans</name>
    <dbReference type="NCBI Taxonomy" id="2755051"/>
    <lineage>
        <taxon>Bacteria</taxon>
        <taxon>Bacillati</taxon>
        <taxon>Bacillota</taxon>
        <taxon>Clostridia</taxon>
        <taxon>Lachnospirales</taxon>
        <taxon>Lachnospiraceae</taxon>
        <taxon>Variimorphobacter</taxon>
    </lineage>
</organism>
<comment type="caution">
    <text evidence="10">The sequence shown here is derived from an EMBL/GenBank/DDBJ whole genome shotgun (WGS) entry which is preliminary data.</text>
</comment>
<keyword evidence="8 9" id="KW-0975">Bacterial flagellum</keyword>
<comment type="function">
    <text evidence="9">Role in flagellar biosynthesis.</text>
</comment>
<dbReference type="PIRSF" id="PIRSF004669">
    <property type="entry name" value="FliQ"/>
    <property type="match status" value="1"/>
</dbReference>
<keyword evidence="5 9" id="KW-0812">Transmembrane</keyword>
<dbReference type="PANTHER" id="PTHR34040">
    <property type="entry name" value="FLAGELLAR BIOSYNTHETIC PROTEIN FLIQ"/>
    <property type="match status" value="1"/>
</dbReference>
<dbReference type="AlphaFoldDB" id="A0A839JZF7"/>
<evidence type="ECO:0000256" key="9">
    <source>
        <dbReference type="RuleBase" id="RU364090"/>
    </source>
</evidence>
<dbReference type="PANTHER" id="PTHR34040:SF2">
    <property type="entry name" value="FLAGELLAR BIOSYNTHETIC PROTEIN FLIQ"/>
    <property type="match status" value="1"/>
</dbReference>
<dbReference type="RefSeq" id="WP_228352453.1">
    <property type="nucleotide sequence ID" value="NZ_JACEGA010000001.1"/>
</dbReference>
<sequence length="91" mass="10244">MNEIIVIDIAKQALFLVLKVAAPMLLSSLVVGLIVSILQTVTSIQEQTLTFVPKLIAVFLCIMLFGNWIMTSIKEFMIELFSNFGYYIDIL</sequence>
<evidence type="ECO:0000256" key="6">
    <source>
        <dbReference type="ARBA" id="ARBA00022989"/>
    </source>
</evidence>
<gene>
    <name evidence="9 10" type="primary">fliQ</name>
    <name evidence="10" type="ORF">H0486_07675</name>
</gene>
<dbReference type="GO" id="GO:0044780">
    <property type="term" value="P:bacterial-type flagellum assembly"/>
    <property type="evidence" value="ECO:0007669"/>
    <property type="project" value="InterPro"/>
</dbReference>
<comment type="subcellular location">
    <subcellularLocation>
        <location evidence="1 9">Cell membrane</location>
        <topology evidence="1">Multi-pass membrane protein</topology>
    </subcellularLocation>
    <subcellularLocation>
        <location evidence="9">Bacterial flagellum basal body</location>
    </subcellularLocation>
</comment>
<dbReference type="NCBIfam" id="TIGR01402">
    <property type="entry name" value="fliQ"/>
    <property type="match status" value="1"/>
</dbReference>
<evidence type="ECO:0000313" key="10">
    <source>
        <dbReference type="EMBL" id="MBB2182754.1"/>
    </source>
</evidence>
<keyword evidence="10" id="KW-0969">Cilium</keyword>
<dbReference type="GO" id="GO:0005886">
    <property type="term" value="C:plasma membrane"/>
    <property type="evidence" value="ECO:0007669"/>
    <property type="project" value="UniProtKB-SubCell"/>
</dbReference>
<dbReference type="InterPro" id="IPR002191">
    <property type="entry name" value="Bac_export_3"/>
</dbReference>
<evidence type="ECO:0000256" key="2">
    <source>
        <dbReference type="ARBA" id="ARBA00006156"/>
    </source>
</evidence>
<evidence type="ECO:0000256" key="8">
    <source>
        <dbReference type="ARBA" id="ARBA00023143"/>
    </source>
</evidence>
<dbReference type="InterPro" id="IPR006305">
    <property type="entry name" value="FliQ"/>
</dbReference>
<keyword evidence="6 9" id="KW-1133">Transmembrane helix</keyword>
<name>A0A839JZF7_9FIRM</name>
<evidence type="ECO:0000256" key="4">
    <source>
        <dbReference type="ARBA" id="ARBA00022475"/>
    </source>
</evidence>
<keyword evidence="10" id="KW-0966">Cell projection</keyword>
<dbReference type="GO" id="GO:0009306">
    <property type="term" value="P:protein secretion"/>
    <property type="evidence" value="ECO:0007669"/>
    <property type="project" value="InterPro"/>
</dbReference>
<keyword evidence="10" id="KW-0282">Flagellum</keyword>
<protein>
    <recommendedName>
        <fullName evidence="3 9">Flagellar biosynthetic protein FliQ</fullName>
    </recommendedName>
</protein>
<feature type="transmembrane region" description="Helical" evidence="9">
    <location>
        <begin position="51"/>
        <end position="70"/>
    </location>
</feature>
<evidence type="ECO:0000313" key="11">
    <source>
        <dbReference type="Proteomes" id="UP000574276"/>
    </source>
</evidence>
<dbReference type="GO" id="GO:0009425">
    <property type="term" value="C:bacterial-type flagellum basal body"/>
    <property type="evidence" value="ECO:0007669"/>
    <property type="project" value="UniProtKB-SubCell"/>
</dbReference>
<dbReference type="EMBL" id="JACEGA010000001">
    <property type="protein sequence ID" value="MBB2182754.1"/>
    <property type="molecule type" value="Genomic_DNA"/>
</dbReference>
<evidence type="ECO:0000256" key="3">
    <source>
        <dbReference type="ARBA" id="ARBA00021718"/>
    </source>
</evidence>
<keyword evidence="7 9" id="KW-0472">Membrane</keyword>
<reference evidence="10 11" key="1">
    <citation type="submission" date="2020-07" db="EMBL/GenBank/DDBJ databases">
        <title>Characterization and genome sequencing of isolate MD1, a novel member within the family Lachnospiraceae.</title>
        <authorList>
            <person name="Rettenmaier R."/>
            <person name="Di Bello L."/>
            <person name="Zinser C."/>
            <person name="Scheitz K."/>
            <person name="Liebl W."/>
            <person name="Zverlov V."/>
        </authorList>
    </citation>
    <scope>NUCLEOTIDE SEQUENCE [LARGE SCALE GENOMIC DNA]</scope>
    <source>
        <strain evidence="10 11">MD1</strain>
    </source>
</reference>
<evidence type="ECO:0000256" key="1">
    <source>
        <dbReference type="ARBA" id="ARBA00004651"/>
    </source>
</evidence>
<proteinExistence type="inferred from homology"/>
<evidence type="ECO:0000256" key="7">
    <source>
        <dbReference type="ARBA" id="ARBA00023136"/>
    </source>
</evidence>
<comment type="similarity">
    <text evidence="2 9">Belongs to the FliQ/MopD/SpaQ family.</text>
</comment>
<feature type="transmembrane region" description="Helical" evidence="9">
    <location>
        <begin position="12"/>
        <end position="39"/>
    </location>
</feature>
<evidence type="ECO:0000256" key="5">
    <source>
        <dbReference type="ARBA" id="ARBA00022692"/>
    </source>
</evidence>
<dbReference type="Pfam" id="PF01313">
    <property type="entry name" value="Bac_export_3"/>
    <property type="match status" value="1"/>
</dbReference>
<dbReference type="Proteomes" id="UP000574276">
    <property type="component" value="Unassembled WGS sequence"/>
</dbReference>
<dbReference type="PRINTS" id="PR00952">
    <property type="entry name" value="TYPE3IMQPROT"/>
</dbReference>
<accession>A0A839JZF7</accession>